<dbReference type="OrthoDB" id="10071381at2759"/>
<dbReference type="Pfam" id="PF04825">
    <property type="entry name" value="Rad21_Rec8_N"/>
    <property type="match status" value="1"/>
</dbReference>
<dbReference type="GO" id="GO:0008278">
    <property type="term" value="C:cohesin complex"/>
    <property type="evidence" value="ECO:0007669"/>
    <property type="project" value="InterPro"/>
</dbReference>
<keyword evidence="8" id="KW-1185">Reference proteome</keyword>
<name>A0A1G4IU20_9SACH</name>
<evidence type="ECO:0000313" key="8">
    <source>
        <dbReference type="Proteomes" id="UP000191144"/>
    </source>
</evidence>
<dbReference type="PANTHER" id="PTHR12585:SF69">
    <property type="entry name" value="FI11703P"/>
    <property type="match status" value="1"/>
</dbReference>
<dbReference type="InterPro" id="IPR006910">
    <property type="entry name" value="Rad21_Rec8_N"/>
</dbReference>
<dbReference type="CDD" id="cd21791">
    <property type="entry name" value="Rad21_Rec8_M_ScScc1p-like"/>
    <property type="match status" value="1"/>
</dbReference>
<feature type="region of interest" description="Disordered" evidence="4">
    <location>
        <begin position="456"/>
        <end position="490"/>
    </location>
</feature>
<organism evidence="7 8">
    <name type="scientific">Lachancea meyersii CBS 8951</name>
    <dbReference type="NCBI Taxonomy" id="1266667"/>
    <lineage>
        <taxon>Eukaryota</taxon>
        <taxon>Fungi</taxon>
        <taxon>Dikarya</taxon>
        <taxon>Ascomycota</taxon>
        <taxon>Saccharomycotina</taxon>
        <taxon>Saccharomycetes</taxon>
        <taxon>Saccharomycetales</taxon>
        <taxon>Saccharomycetaceae</taxon>
        <taxon>Lachancea</taxon>
    </lineage>
</organism>
<evidence type="ECO:0000256" key="2">
    <source>
        <dbReference type="ARBA" id="ARBA00009870"/>
    </source>
</evidence>
<dbReference type="InterPro" id="IPR036390">
    <property type="entry name" value="WH_DNA-bd_sf"/>
</dbReference>
<dbReference type="GO" id="GO:0007062">
    <property type="term" value="P:sister chromatid cohesion"/>
    <property type="evidence" value="ECO:0007669"/>
    <property type="project" value="InterPro"/>
</dbReference>
<feature type="domain" description="Rad21/Rec8-like protein C-terminal eukaryotic" evidence="5">
    <location>
        <begin position="534"/>
        <end position="575"/>
    </location>
</feature>
<reference evidence="8" key="1">
    <citation type="submission" date="2016-03" db="EMBL/GenBank/DDBJ databases">
        <authorList>
            <person name="Devillers Hugo."/>
        </authorList>
    </citation>
    <scope>NUCLEOTIDE SEQUENCE [LARGE SCALE GENOMIC DNA]</scope>
</reference>
<comment type="subcellular location">
    <subcellularLocation>
        <location evidence="1">Nucleus</location>
    </subcellularLocation>
</comment>
<feature type="domain" description="Rad21/Rec8-like protein N-terminal" evidence="6">
    <location>
        <begin position="15"/>
        <end position="116"/>
    </location>
</feature>
<dbReference type="SUPFAM" id="SSF46785">
    <property type="entry name" value="Winged helix' DNA-binding domain"/>
    <property type="match status" value="1"/>
</dbReference>
<dbReference type="InterPro" id="IPR006909">
    <property type="entry name" value="Rad21/Rec8_C_eu"/>
</dbReference>
<dbReference type="PANTHER" id="PTHR12585">
    <property type="entry name" value="SCC1 / RAD21 FAMILY MEMBER"/>
    <property type="match status" value="1"/>
</dbReference>
<evidence type="ECO:0000256" key="1">
    <source>
        <dbReference type="ARBA" id="ARBA00004123"/>
    </source>
</evidence>
<protein>
    <submittedName>
        <fullName evidence="7">LAME_0B03092g1_1</fullName>
    </submittedName>
</protein>
<evidence type="ECO:0000256" key="4">
    <source>
        <dbReference type="SAM" id="MobiDB-lite"/>
    </source>
</evidence>
<dbReference type="InterPro" id="IPR039781">
    <property type="entry name" value="Rad21/Rec8-like"/>
</dbReference>
<keyword evidence="3" id="KW-0539">Nucleus</keyword>
<proteinExistence type="inferred from homology"/>
<dbReference type="Proteomes" id="UP000191144">
    <property type="component" value="Chromosome B"/>
</dbReference>
<evidence type="ECO:0000259" key="6">
    <source>
        <dbReference type="Pfam" id="PF04825"/>
    </source>
</evidence>
<dbReference type="GO" id="GO:1990414">
    <property type="term" value="P:replication-born double-strand break repair via sister chromatid exchange"/>
    <property type="evidence" value="ECO:0007669"/>
    <property type="project" value="TreeGrafter"/>
</dbReference>
<gene>
    <name evidence="7" type="ORF">LAME_0B03092G</name>
</gene>
<dbReference type="EMBL" id="LT598478">
    <property type="protein sequence ID" value="SCU80426.1"/>
    <property type="molecule type" value="Genomic_DNA"/>
</dbReference>
<dbReference type="GO" id="GO:0003682">
    <property type="term" value="F:chromatin binding"/>
    <property type="evidence" value="ECO:0007669"/>
    <property type="project" value="TreeGrafter"/>
</dbReference>
<evidence type="ECO:0000313" key="7">
    <source>
        <dbReference type="EMBL" id="SCU80426.1"/>
    </source>
</evidence>
<evidence type="ECO:0000256" key="3">
    <source>
        <dbReference type="ARBA" id="ARBA00023242"/>
    </source>
</evidence>
<dbReference type="InterPro" id="IPR023093">
    <property type="entry name" value="ScpA-like_C"/>
</dbReference>
<dbReference type="Pfam" id="PF04824">
    <property type="entry name" value="Rad21_Rec8"/>
    <property type="match status" value="1"/>
</dbReference>
<dbReference type="GO" id="GO:0005634">
    <property type="term" value="C:nucleus"/>
    <property type="evidence" value="ECO:0007669"/>
    <property type="project" value="UniProtKB-SubCell"/>
</dbReference>
<sequence>MVSDAVTKAPAFIHLTTNNGPLAQIWLASNMSHSLSKSVSQHTDIIKSVEEIARVAGCSLDSDIVEPITLRASGELLHGVVRVYSKKTSLLLNDIKDTLTRMTTLFKSAPPNVTLQIERTTLPHPSQYLLQDAVTEREVLQVPGLEFLNEQPIVRGFMGHERSMERHVQGAAPWDSSIEIGRNARVGEELGHNQSSVLDLDFDIDDTDTRAVGEGTNTTINKSNQTTGSAIIQEDDFPADDHLDWDLGIQDQSMVDAGGQDEDRSLELGRRAAVDESAQDQTEFDFDLGLGKDLDDEALNSGAEEDDFAAPVSSPPDTQGLDQDLSQLKRLITDKDTELRDEEVRISQLSPDSQIIEQHAARPRERLNAQKRLWVQIADKTDYLPETILGTFLSYQNLKKPRVSPELPQAVDEDPQFDVSLDLGNDLGSSLENAHEPHQENEEDLATLWEDERDIGNDEPEDEIVNGTRSSIDTSQDISFQGTLQERERHSTNTRLVTGEYVSRGLGQMAERLKTRFIDVDSTNFSDCLRASQEGDAPSKKDASKTFFELLSLANMGCVDLDQQTNFGEIDIISKSSLYSKFVVA</sequence>
<evidence type="ECO:0000259" key="5">
    <source>
        <dbReference type="Pfam" id="PF04824"/>
    </source>
</evidence>
<dbReference type="Gene3D" id="1.10.10.580">
    <property type="entry name" value="Structural maintenance of chromosome 1. Chain E"/>
    <property type="match status" value="1"/>
</dbReference>
<feature type="compositionally biased region" description="Polar residues" evidence="4">
    <location>
        <begin position="467"/>
        <end position="484"/>
    </location>
</feature>
<feature type="region of interest" description="Disordered" evidence="4">
    <location>
        <begin position="272"/>
        <end position="298"/>
    </location>
</feature>
<accession>A0A1G4IU20</accession>
<dbReference type="AlphaFoldDB" id="A0A1G4IU20"/>
<comment type="similarity">
    <text evidence="2">Belongs to the rad21 family.</text>
</comment>